<feature type="compositionally biased region" description="Basic and acidic residues" evidence="5">
    <location>
        <begin position="193"/>
        <end position="202"/>
    </location>
</feature>
<feature type="compositionally biased region" description="Basic and acidic residues" evidence="5">
    <location>
        <begin position="171"/>
        <end position="186"/>
    </location>
</feature>
<gene>
    <name evidence="7" type="ORF">EGYM00163_LOCUS47825</name>
</gene>
<feature type="region of interest" description="Disordered" evidence="5">
    <location>
        <begin position="1"/>
        <end position="91"/>
    </location>
</feature>
<feature type="compositionally biased region" description="Basic and acidic residues" evidence="5">
    <location>
        <begin position="21"/>
        <end position="34"/>
    </location>
</feature>
<dbReference type="InterPro" id="IPR000571">
    <property type="entry name" value="Znf_CCCH"/>
</dbReference>
<feature type="zinc finger region" description="C3H1-type" evidence="4">
    <location>
        <begin position="95"/>
        <end position="123"/>
    </location>
</feature>
<dbReference type="GO" id="GO:0008270">
    <property type="term" value="F:zinc ion binding"/>
    <property type="evidence" value="ECO:0007669"/>
    <property type="project" value="UniProtKB-KW"/>
</dbReference>
<dbReference type="EMBL" id="HBJA01138821">
    <property type="protein sequence ID" value="CAE0836461.1"/>
    <property type="molecule type" value="Transcribed_RNA"/>
</dbReference>
<dbReference type="PROSITE" id="PS50103">
    <property type="entry name" value="ZF_C3H1"/>
    <property type="match status" value="1"/>
</dbReference>
<reference evidence="7" key="1">
    <citation type="submission" date="2021-01" db="EMBL/GenBank/DDBJ databases">
        <authorList>
            <person name="Corre E."/>
            <person name="Pelletier E."/>
            <person name="Niang G."/>
            <person name="Scheremetjew M."/>
            <person name="Finn R."/>
            <person name="Kale V."/>
            <person name="Holt S."/>
            <person name="Cochrane G."/>
            <person name="Meng A."/>
            <person name="Brown T."/>
            <person name="Cohen L."/>
        </authorList>
    </citation>
    <scope>NUCLEOTIDE SEQUENCE</scope>
    <source>
        <strain evidence="7">CCMP1594</strain>
    </source>
</reference>
<evidence type="ECO:0000313" key="7">
    <source>
        <dbReference type="EMBL" id="CAE0836461.1"/>
    </source>
</evidence>
<evidence type="ECO:0000256" key="1">
    <source>
        <dbReference type="ARBA" id="ARBA00022723"/>
    </source>
</evidence>
<keyword evidence="1 4" id="KW-0479">Metal-binding</keyword>
<sequence>MGIKDECHDDSMNTSSQLDLCDFKIDTESPKSGESEVMSSEGGMTASDSEIAAVSSTSDQDTKSIRPESGTSRRSKRKKNKDKTDESNEALDPVRYKTKMCKNWQLHEKCPYGPRCLFAHGTKDMRTYSVNHTAINSAVSTASPERSFYALGHFPSFMPVPFKPESGSQGNKKEKATGSRPQDRQDMGVPQGKNEETNTVRDNEEEEPNTPEESEKKPEPQVQYTHSPYATFTETPSQMHPYSQTHTALGEVLNPGDVPGTQTLSKRNGEYMDQRPGPPPPAFSERQRQSAPPLTHMHELGMDGVLGVHHSCMYPSGQQHVPNWEHAAHLAENLRMFPMMHHSQIPPPHHMAPHMYPMACYTPVP</sequence>
<dbReference type="Gene3D" id="4.10.1000.10">
    <property type="entry name" value="Zinc finger, CCCH-type"/>
    <property type="match status" value="1"/>
</dbReference>
<feature type="compositionally biased region" description="Low complexity" evidence="5">
    <location>
        <begin position="35"/>
        <end position="44"/>
    </location>
</feature>
<feature type="domain" description="C3H1-type" evidence="6">
    <location>
        <begin position="95"/>
        <end position="123"/>
    </location>
</feature>
<dbReference type="SUPFAM" id="SSF90229">
    <property type="entry name" value="CCCH zinc finger"/>
    <property type="match status" value="1"/>
</dbReference>
<evidence type="ECO:0000256" key="4">
    <source>
        <dbReference type="PROSITE-ProRule" id="PRU00723"/>
    </source>
</evidence>
<organism evidence="7">
    <name type="scientific">Eutreptiella gymnastica</name>
    <dbReference type="NCBI Taxonomy" id="73025"/>
    <lineage>
        <taxon>Eukaryota</taxon>
        <taxon>Discoba</taxon>
        <taxon>Euglenozoa</taxon>
        <taxon>Euglenida</taxon>
        <taxon>Spirocuta</taxon>
        <taxon>Euglenophyceae</taxon>
        <taxon>Eutreptiales</taxon>
        <taxon>Eutreptiaceae</taxon>
        <taxon>Eutreptiella</taxon>
    </lineage>
</organism>
<feature type="region of interest" description="Disordered" evidence="5">
    <location>
        <begin position="250"/>
        <end position="291"/>
    </location>
</feature>
<dbReference type="GO" id="GO:0051252">
    <property type="term" value="P:regulation of RNA metabolic process"/>
    <property type="evidence" value="ECO:0007669"/>
    <property type="project" value="UniProtKB-ARBA"/>
</dbReference>
<dbReference type="GO" id="GO:0010468">
    <property type="term" value="P:regulation of gene expression"/>
    <property type="evidence" value="ECO:0007669"/>
    <property type="project" value="UniProtKB-ARBA"/>
</dbReference>
<name>A0A7S4LL07_9EUGL</name>
<evidence type="ECO:0000256" key="2">
    <source>
        <dbReference type="ARBA" id="ARBA00022771"/>
    </source>
</evidence>
<evidence type="ECO:0000256" key="5">
    <source>
        <dbReference type="SAM" id="MobiDB-lite"/>
    </source>
</evidence>
<dbReference type="FunFam" id="4.10.1000.10:FF:000003">
    <property type="entry name" value="Zinc finger CCCH domain-containing protein"/>
    <property type="match status" value="1"/>
</dbReference>
<keyword evidence="2 4" id="KW-0863">Zinc-finger</keyword>
<accession>A0A7S4LL07</accession>
<feature type="compositionally biased region" description="Basic and acidic residues" evidence="5">
    <location>
        <begin position="1"/>
        <end position="11"/>
    </location>
</feature>
<dbReference type="SMART" id="SM00356">
    <property type="entry name" value="ZnF_C3H1"/>
    <property type="match status" value="1"/>
</dbReference>
<keyword evidence="3 4" id="KW-0862">Zinc</keyword>
<feature type="region of interest" description="Disordered" evidence="5">
    <location>
        <begin position="160"/>
        <end position="223"/>
    </location>
</feature>
<evidence type="ECO:0000259" key="6">
    <source>
        <dbReference type="PROSITE" id="PS50103"/>
    </source>
</evidence>
<protein>
    <recommendedName>
        <fullName evidence="6">C3H1-type domain-containing protein</fullName>
    </recommendedName>
</protein>
<dbReference type="AlphaFoldDB" id="A0A7S4LL07"/>
<feature type="compositionally biased region" description="Acidic residues" evidence="5">
    <location>
        <begin position="203"/>
        <end position="212"/>
    </location>
</feature>
<dbReference type="InterPro" id="IPR036855">
    <property type="entry name" value="Znf_CCCH_sf"/>
</dbReference>
<evidence type="ECO:0000256" key="3">
    <source>
        <dbReference type="ARBA" id="ARBA00022833"/>
    </source>
</evidence>
<proteinExistence type="predicted"/>
<dbReference type="Pfam" id="PF00642">
    <property type="entry name" value="zf-CCCH"/>
    <property type="match status" value="1"/>
</dbReference>